<gene>
    <name evidence="3" type="ORF">ACFQFD_14260</name>
</gene>
<keyword evidence="1" id="KW-0472">Membrane</keyword>
<reference evidence="3 4" key="1">
    <citation type="journal article" date="2019" name="Int. J. Syst. Evol. Microbiol.">
        <title>The Global Catalogue of Microorganisms (GCM) 10K type strain sequencing project: providing services to taxonomists for standard genome sequencing and annotation.</title>
        <authorList>
            <consortium name="The Broad Institute Genomics Platform"/>
            <consortium name="The Broad Institute Genome Sequencing Center for Infectious Disease"/>
            <person name="Wu L."/>
            <person name="Ma J."/>
        </authorList>
    </citation>
    <scope>NUCLEOTIDE SEQUENCE [LARGE SCALE GENOMIC DNA]</scope>
    <source>
        <strain evidence="3 4">SYNS20</strain>
    </source>
</reference>
<feature type="transmembrane region" description="Helical" evidence="1">
    <location>
        <begin position="28"/>
        <end position="45"/>
    </location>
</feature>
<dbReference type="PANTHER" id="PTHR28008:SF1">
    <property type="entry name" value="DOMAIN PROTEIN, PUTATIVE (AFU_ORTHOLOGUE AFUA_3G10980)-RELATED"/>
    <property type="match status" value="1"/>
</dbReference>
<feature type="transmembrane region" description="Helical" evidence="1">
    <location>
        <begin position="52"/>
        <end position="74"/>
    </location>
</feature>
<comment type="caution">
    <text evidence="3">The sequence shown here is derived from an EMBL/GenBank/DDBJ whole genome shotgun (WGS) entry which is preliminary data.</text>
</comment>
<feature type="transmembrane region" description="Helical" evidence="1">
    <location>
        <begin position="80"/>
        <end position="102"/>
    </location>
</feature>
<sequence>MLGVIGYFSLFTAPPSAPAQTPFWDKHLHFAAYAGLALTLAYATVRYRDRPAVRAAIVIGGAFAVGAGIELIQGTLPNRYFGWGDLLANMLGSILVGIWFYIERRVRYVRIQRI</sequence>
<evidence type="ECO:0000259" key="2">
    <source>
        <dbReference type="Pfam" id="PF04892"/>
    </source>
</evidence>
<dbReference type="PANTHER" id="PTHR28008">
    <property type="entry name" value="DOMAIN PROTEIN, PUTATIVE (AFU_ORTHOLOGUE AFUA_3G10980)-RELATED"/>
    <property type="match status" value="1"/>
</dbReference>
<dbReference type="AlphaFoldDB" id="A0ABD5TCV7"/>
<feature type="domain" description="VanZ-like" evidence="2">
    <location>
        <begin position="24"/>
        <end position="101"/>
    </location>
</feature>
<name>A0ABD5TCV7_9EURY</name>
<evidence type="ECO:0000256" key="1">
    <source>
        <dbReference type="SAM" id="Phobius"/>
    </source>
</evidence>
<accession>A0ABD5TCV7</accession>
<dbReference type="InterPro" id="IPR006976">
    <property type="entry name" value="VanZ-like"/>
</dbReference>
<organism evidence="3 4">
    <name type="scientific">Halobaculum halobium</name>
    <dbReference type="NCBI Taxonomy" id="3032281"/>
    <lineage>
        <taxon>Archaea</taxon>
        <taxon>Methanobacteriati</taxon>
        <taxon>Methanobacteriota</taxon>
        <taxon>Stenosarchaea group</taxon>
        <taxon>Halobacteria</taxon>
        <taxon>Halobacteriales</taxon>
        <taxon>Haloferacaceae</taxon>
        <taxon>Halobaculum</taxon>
    </lineage>
</organism>
<dbReference type="EMBL" id="JBHSWX010000012">
    <property type="protein sequence ID" value="MFC6787116.1"/>
    <property type="molecule type" value="Genomic_DNA"/>
</dbReference>
<dbReference type="NCBIfam" id="NF037970">
    <property type="entry name" value="vanZ_1"/>
    <property type="match status" value="1"/>
</dbReference>
<keyword evidence="1" id="KW-0812">Transmembrane</keyword>
<dbReference type="GeneID" id="81210226"/>
<dbReference type="Pfam" id="PF04892">
    <property type="entry name" value="VanZ"/>
    <property type="match status" value="1"/>
</dbReference>
<keyword evidence="4" id="KW-1185">Reference proteome</keyword>
<dbReference type="Proteomes" id="UP001596443">
    <property type="component" value="Unassembled WGS sequence"/>
</dbReference>
<evidence type="ECO:0000313" key="4">
    <source>
        <dbReference type="Proteomes" id="UP001596443"/>
    </source>
</evidence>
<evidence type="ECO:0000313" key="3">
    <source>
        <dbReference type="EMBL" id="MFC6787116.1"/>
    </source>
</evidence>
<proteinExistence type="predicted"/>
<keyword evidence="1" id="KW-1133">Transmembrane helix</keyword>
<protein>
    <submittedName>
        <fullName evidence="3">VanZ family protein</fullName>
    </submittedName>
</protein>
<dbReference type="RefSeq" id="WP_284061298.1">
    <property type="nucleotide sequence ID" value="NZ_CP126158.1"/>
</dbReference>